<feature type="region of interest" description="Disordered" evidence="1">
    <location>
        <begin position="1"/>
        <end position="96"/>
    </location>
</feature>
<dbReference type="EMBL" id="BCMH01000012">
    <property type="protein sequence ID" value="GAX04079.1"/>
    <property type="molecule type" value="Genomic_DNA"/>
</dbReference>
<feature type="compositionally biased region" description="Polar residues" evidence="1">
    <location>
        <begin position="161"/>
        <end position="176"/>
    </location>
</feature>
<comment type="caution">
    <text evidence="2">The sequence shown here is derived from an EMBL/GenBank/DDBJ whole genome shotgun (WGS) entry which is preliminary data.</text>
</comment>
<sequence length="194" mass="21387">MAEGTQTQQNVQPAQQQQQPANTQPAQPAPQVEHHANVSAEDFNKLNSKVDQLIDKLTNNTQPAQPAAQQQPAQNQQSQQQQPQQPTTVNGLTAADVKNLVSENQKFKQQARLTKLQSYATEKGVKLDDKITNAFLQTSKTDDDLKAYVDSLAKVEVVQKPNPTNGGFKPTNSSGEAKTDFQEILNKHFGKDKK</sequence>
<reference evidence="2 3" key="1">
    <citation type="submission" date="2015-11" db="EMBL/GenBank/DDBJ databases">
        <title>Draft genome sequences of new species of the genus Lactobacillus isolated from orchardgrass silage.</title>
        <authorList>
            <person name="Tohno M."/>
            <person name="Tanizawa Y."/>
            <person name="Arita M."/>
        </authorList>
    </citation>
    <scope>NUCLEOTIDE SEQUENCE [LARGE SCALE GENOMIC DNA]</scope>
    <source>
        <strain evidence="2 3">IWT140</strain>
    </source>
</reference>
<evidence type="ECO:0008006" key="4">
    <source>
        <dbReference type="Google" id="ProtNLM"/>
    </source>
</evidence>
<protein>
    <recommendedName>
        <fullName evidence="4">Scaffolding protein</fullName>
    </recommendedName>
</protein>
<organism evidence="2 3">
    <name type="scientific">Secundilactobacillus pentosiphilus</name>
    <dbReference type="NCBI Taxonomy" id="1714682"/>
    <lineage>
        <taxon>Bacteria</taxon>
        <taxon>Bacillati</taxon>
        <taxon>Bacillota</taxon>
        <taxon>Bacilli</taxon>
        <taxon>Lactobacillales</taxon>
        <taxon>Lactobacillaceae</taxon>
        <taxon>Secundilactobacillus</taxon>
    </lineage>
</organism>
<dbReference type="RefSeq" id="WP_089089039.1">
    <property type="nucleotide sequence ID" value="NZ_BCMH01000012.1"/>
</dbReference>
<feature type="compositionally biased region" description="Low complexity" evidence="1">
    <location>
        <begin position="58"/>
        <end position="88"/>
    </location>
</feature>
<evidence type="ECO:0000313" key="3">
    <source>
        <dbReference type="Proteomes" id="UP000198430"/>
    </source>
</evidence>
<dbReference type="Proteomes" id="UP000198430">
    <property type="component" value="Unassembled WGS sequence"/>
</dbReference>
<feature type="region of interest" description="Disordered" evidence="1">
    <location>
        <begin position="160"/>
        <end position="194"/>
    </location>
</feature>
<gene>
    <name evidence="2" type="ORF">IWT140_01716</name>
</gene>
<keyword evidence="3" id="KW-1185">Reference proteome</keyword>
<feature type="compositionally biased region" description="Low complexity" evidence="1">
    <location>
        <begin position="1"/>
        <end position="31"/>
    </location>
</feature>
<dbReference type="AlphaFoldDB" id="A0A1Z5IQR5"/>
<proteinExistence type="predicted"/>
<name>A0A1Z5IQR5_9LACO</name>
<evidence type="ECO:0000313" key="2">
    <source>
        <dbReference type="EMBL" id="GAX04079.1"/>
    </source>
</evidence>
<evidence type="ECO:0000256" key="1">
    <source>
        <dbReference type="SAM" id="MobiDB-lite"/>
    </source>
</evidence>
<accession>A0A1Z5IQR5</accession>